<proteinExistence type="predicted"/>
<dbReference type="GO" id="GO:0000049">
    <property type="term" value="F:tRNA binding"/>
    <property type="evidence" value="ECO:0007669"/>
    <property type="project" value="TreeGrafter"/>
</dbReference>
<dbReference type="PANTHER" id="PTHR42918:SF6">
    <property type="entry name" value="ELONGATION FACTOR P--(R)-BETA-LYSINE LIGASE"/>
    <property type="match status" value="1"/>
</dbReference>
<dbReference type="GO" id="GO:0005829">
    <property type="term" value="C:cytosol"/>
    <property type="evidence" value="ECO:0007669"/>
    <property type="project" value="TreeGrafter"/>
</dbReference>
<evidence type="ECO:0000256" key="1">
    <source>
        <dbReference type="ARBA" id="ARBA00022598"/>
    </source>
</evidence>
<protein>
    <recommendedName>
        <fullName evidence="4">Aminoacyl-transfer RNA synthetases class-II family profile domain-containing protein</fullName>
    </recommendedName>
</protein>
<evidence type="ECO:0000256" key="2">
    <source>
        <dbReference type="ARBA" id="ARBA00022741"/>
    </source>
</evidence>
<dbReference type="PROSITE" id="PS50862">
    <property type="entry name" value="AA_TRNA_LIGASE_II"/>
    <property type="match status" value="1"/>
</dbReference>
<dbReference type="GO" id="GO:0004824">
    <property type="term" value="F:lysine-tRNA ligase activity"/>
    <property type="evidence" value="ECO:0007669"/>
    <property type="project" value="InterPro"/>
</dbReference>
<comment type="caution">
    <text evidence="5">The sequence shown here is derived from an EMBL/GenBank/DDBJ whole genome shotgun (WGS) entry which is preliminary data.</text>
</comment>
<dbReference type="PANTHER" id="PTHR42918">
    <property type="entry name" value="LYSYL-TRNA SYNTHETASE"/>
    <property type="match status" value="1"/>
</dbReference>
<evidence type="ECO:0000313" key="5">
    <source>
        <dbReference type="EMBL" id="KKR87414.1"/>
    </source>
</evidence>
<dbReference type="InterPro" id="IPR045864">
    <property type="entry name" value="aa-tRNA-synth_II/BPL/LPL"/>
</dbReference>
<reference evidence="5 6" key="1">
    <citation type="journal article" date="2015" name="Nature">
        <title>rRNA introns, odd ribosomes, and small enigmatic genomes across a large radiation of phyla.</title>
        <authorList>
            <person name="Brown C.T."/>
            <person name="Hug L.A."/>
            <person name="Thomas B.C."/>
            <person name="Sharon I."/>
            <person name="Castelle C.J."/>
            <person name="Singh A."/>
            <person name="Wilkins M.J."/>
            <person name="Williams K.H."/>
            <person name="Banfield J.F."/>
        </authorList>
    </citation>
    <scope>NUCLEOTIDE SEQUENCE [LARGE SCALE GENOMIC DNA]</scope>
</reference>
<sequence>MCMDSIKTILLERQKINDAIRSFFRERNYVEVETPLLVSSPGMESNLMPFETIVIDDQGKKYPGAFITSPEYSMKKILGSGLERIFTITKVFRNGEELGGTHEPEFSMLEWYSQGMNYKNGMDETELLVRAIAKIFGKILPVFRRLCLRDLFQEKIGMDLDHAISTDLAHACDQHDIHRDETDTESDLFYRLFLTLVEPFLGSDPVFIYDYPVYQAALSCLTPDGHYGQRFELYIDGLELCNGFTELTDAEEQRKRFQEEADERQKLGKTVFPIDEQFLDLLPSVRHPTFGNAIGIDRLHMAITGRRKIEEVIPLMFSPYAVSK</sequence>
<evidence type="ECO:0000256" key="3">
    <source>
        <dbReference type="ARBA" id="ARBA00022840"/>
    </source>
</evidence>
<dbReference type="Pfam" id="PF00152">
    <property type="entry name" value="tRNA-synt_2"/>
    <property type="match status" value="1"/>
</dbReference>
<dbReference type="GO" id="GO:0005524">
    <property type="term" value="F:ATP binding"/>
    <property type="evidence" value="ECO:0007669"/>
    <property type="project" value="UniProtKB-KW"/>
</dbReference>
<evidence type="ECO:0000259" key="4">
    <source>
        <dbReference type="PROSITE" id="PS50862"/>
    </source>
</evidence>
<dbReference type="Gene3D" id="3.30.930.10">
    <property type="entry name" value="Bira Bifunctional Protein, Domain 2"/>
    <property type="match status" value="1"/>
</dbReference>
<dbReference type="InterPro" id="IPR006195">
    <property type="entry name" value="aa-tRNA-synth_II"/>
</dbReference>
<name>A0A0G0UEQ0_9BACT</name>
<accession>A0A0G0UEQ0</accession>
<dbReference type="InterPro" id="IPR004525">
    <property type="entry name" value="EpmA"/>
</dbReference>
<organism evidence="5 6">
    <name type="scientific">Candidatus Uhrbacteria bacterium GW2011_GWC2_41_11</name>
    <dbReference type="NCBI Taxonomy" id="1618985"/>
    <lineage>
        <taxon>Bacteria</taxon>
        <taxon>Candidatus Uhriibacteriota</taxon>
    </lineage>
</organism>
<dbReference type="InterPro" id="IPR004364">
    <property type="entry name" value="Aa-tRNA-synt_II"/>
</dbReference>
<dbReference type="EMBL" id="LCAH01000003">
    <property type="protein sequence ID" value="KKR87414.1"/>
    <property type="molecule type" value="Genomic_DNA"/>
</dbReference>
<dbReference type="NCBIfam" id="TIGR00462">
    <property type="entry name" value="genX"/>
    <property type="match status" value="1"/>
</dbReference>
<dbReference type="AlphaFoldDB" id="A0A0G0UEQ0"/>
<keyword evidence="2" id="KW-0547">Nucleotide-binding</keyword>
<keyword evidence="3" id="KW-0067">ATP-binding</keyword>
<dbReference type="PRINTS" id="PR00982">
    <property type="entry name" value="TRNASYNTHLYS"/>
</dbReference>
<evidence type="ECO:0000313" key="6">
    <source>
        <dbReference type="Proteomes" id="UP000034616"/>
    </source>
</evidence>
<dbReference type="SUPFAM" id="SSF55681">
    <property type="entry name" value="Class II aaRS and biotin synthetases"/>
    <property type="match status" value="1"/>
</dbReference>
<dbReference type="GO" id="GO:0006430">
    <property type="term" value="P:lysyl-tRNA aminoacylation"/>
    <property type="evidence" value="ECO:0007669"/>
    <property type="project" value="InterPro"/>
</dbReference>
<feature type="domain" description="Aminoacyl-transfer RNA synthetases class-II family profile" evidence="4">
    <location>
        <begin position="13"/>
        <end position="314"/>
    </location>
</feature>
<gene>
    <name evidence="5" type="ORF">UU35_C0003G0041</name>
</gene>
<keyword evidence="1" id="KW-0436">Ligase</keyword>
<dbReference type="Proteomes" id="UP000034616">
    <property type="component" value="Unassembled WGS sequence"/>
</dbReference>
<dbReference type="InterPro" id="IPR018149">
    <property type="entry name" value="Lys-tRNA-synth_II_C"/>
</dbReference>